<comment type="caution">
    <text evidence="1">The sequence shown here is derived from an EMBL/GenBank/DDBJ whole genome shotgun (WGS) entry which is preliminary data.</text>
</comment>
<dbReference type="AlphaFoldDB" id="A0A9C7G9G2"/>
<gene>
    <name evidence="1" type="ORF">NEOCIP111885_01709</name>
</gene>
<sequence>MKVTIIKGPLFEQRKEQAYELLYKIIQEEVKKSPKTA</sequence>
<dbReference type="Proteomes" id="UP000789845">
    <property type="component" value="Unassembled WGS sequence"/>
</dbReference>
<evidence type="ECO:0000313" key="2">
    <source>
        <dbReference type="Proteomes" id="UP000789845"/>
    </source>
</evidence>
<evidence type="ECO:0000313" key="1">
    <source>
        <dbReference type="EMBL" id="CAG9608017.1"/>
    </source>
</evidence>
<protein>
    <submittedName>
        <fullName evidence="1">Uncharacterized protein</fullName>
    </submittedName>
</protein>
<organism evidence="1 2">
    <name type="scientific">Pseudoneobacillus rhizosphaerae</name>
    <dbReference type="NCBI Taxonomy" id="2880968"/>
    <lineage>
        <taxon>Bacteria</taxon>
        <taxon>Bacillati</taxon>
        <taxon>Bacillota</taxon>
        <taxon>Bacilli</taxon>
        <taxon>Bacillales</taxon>
        <taxon>Bacillaceae</taxon>
        <taxon>Pseudoneobacillus</taxon>
    </lineage>
</organism>
<name>A0A9C7G9G2_9BACI</name>
<keyword evidence="2" id="KW-1185">Reference proteome</keyword>
<accession>A0A9C7G9G2</accession>
<dbReference type="EMBL" id="CAKJTG010000008">
    <property type="protein sequence ID" value="CAG9608017.1"/>
    <property type="molecule type" value="Genomic_DNA"/>
</dbReference>
<reference evidence="1" key="1">
    <citation type="submission" date="2021-10" db="EMBL/GenBank/DDBJ databases">
        <authorList>
            <person name="Criscuolo A."/>
        </authorList>
    </citation>
    <scope>NUCLEOTIDE SEQUENCE</scope>
    <source>
        <strain evidence="1">CIP111885</strain>
    </source>
</reference>
<proteinExistence type="predicted"/>